<protein>
    <recommendedName>
        <fullName evidence="4">Phenyloxazoline synthase MbtB</fullName>
    </recommendedName>
    <alternativeName>
        <fullName evidence="8">Mycobactin synthetase protein B</fullName>
    </alternativeName>
</protein>
<dbReference type="OrthoDB" id="2472181at2"/>
<dbReference type="InterPro" id="IPR010071">
    <property type="entry name" value="AA_adenyl_dom"/>
</dbReference>
<keyword evidence="7" id="KW-0436">Ligase</keyword>
<evidence type="ECO:0000256" key="4">
    <source>
        <dbReference type="ARBA" id="ARBA00016743"/>
    </source>
</evidence>
<dbReference type="GO" id="GO:0008610">
    <property type="term" value="P:lipid biosynthetic process"/>
    <property type="evidence" value="ECO:0007669"/>
    <property type="project" value="UniProtKB-ARBA"/>
</dbReference>
<dbReference type="InterPro" id="IPR020845">
    <property type="entry name" value="AMP-binding_CS"/>
</dbReference>
<dbReference type="GO" id="GO:0016874">
    <property type="term" value="F:ligase activity"/>
    <property type="evidence" value="ECO:0007669"/>
    <property type="project" value="UniProtKB-KW"/>
</dbReference>
<dbReference type="Gene3D" id="3.40.50.1820">
    <property type="entry name" value="alpha/beta hydrolase"/>
    <property type="match status" value="1"/>
</dbReference>
<dbReference type="InterPro" id="IPR001242">
    <property type="entry name" value="Condensation_dom"/>
</dbReference>
<evidence type="ECO:0000256" key="5">
    <source>
        <dbReference type="ARBA" id="ARBA00022450"/>
    </source>
</evidence>
<dbReference type="GO" id="GO:0008168">
    <property type="term" value="F:methyltransferase activity"/>
    <property type="evidence" value="ECO:0007669"/>
    <property type="project" value="UniProtKB-ARBA"/>
</dbReference>
<dbReference type="FunFam" id="3.30.559.10:FF:000023">
    <property type="entry name" value="Non-ribosomal peptide synthetase"/>
    <property type="match status" value="1"/>
</dbReference>
<dbReference type="InterPro" id="IPR045851">
    <property type="entry name" value="AMP-bd_C_sf"/>
</dbReference>
<feature type="compositionally biased region" description="Basic residues" evidence="9">
    <location>
        <begin position="1"/>
        <end position="20"/>
    </location>
</feature>
<dbReference type="GO" id="GO:0043041">
    <property type="term" value="P:amino acid activation for nonribosomal peptide biosynthetic process"/>
    <property type="evidence" value="ECO:0007669"/>
    <property type="project" value="TreeGrafter"/>
</dbReference>
<dbReference type="InterPro" id="IPR025110">
    <property type="entry name" value="AMP-bd_C"/>
</dbReference>
<dbReference type="Pfam" id="PF00668">
    <property type="entry name" value="Condensation"/>
    <property type="match status" value="1"/>
</dbReference>
<evidence type="ECO:0000313" key="11">
    <source>
        <dbReference type="EMBL" id="TLQ47373.1"/>
    </source>
</evidence>
<dbReference type="CDD" id="cd19535">
    <property type="entry name" value="Cyc_NRPS"/>
    <property type="match status" value="1"/>
</dbReference>
<feature type="region of interest" description="Disordered" evidence="9">
    <location>
        <begin position="1151"/>
        <end position="1172"/>
    </location>
</feature>
<dbReference type="SUPFAM" id="SSF53335">
    <property type="entry name" value="S-adenosyl-L-methionine-dependent methyltransferases"/>
    <property type="match status" value="1"/>
</dbReference>
<dbReference type="SUPFAM" id="SSF47336">
    <property type="entry name" value="ACP-like"/>
    <property type="match status" value="1"/>
</dbReference>
<feature type="region of interest" description="Disordered" evidence="9">
    <location>
        <begin position="1"/>
        <end position="97"/>
    </location>
</feature>
<dbReference type="Pfam" id="PF13193">
    <property type="entry name" value="AMP-binding_C"/>
    <property type="match status" value="1"/>
</dbReference>
<dbReference type="InterPro" id="IPR041698">
    <property type="entry name" value="Methyltransf_25"/>
</dbReference>
<dbReference type="InterPro" id="IPR036736">
    <property type="entry name" value="ACP-like_sf"/>
</dbReference>
<evidence type="ECO:0000256" key="6">
    <source>
        <dbReference type="ARBA" id="ARBA00022553"/>
    </source>
</evidence>
<keyword evidence="5" id="KW-0596">Phosphopantetheine</keyword>
<dbReference type="NCBIfam" id="TIGR01733">
    <property type="entry name" value="AA-adenyl-dom"/>
    <property type="match status" value="1"/>
</dbReference>
<dbReference type="GO" id="GO:0044550">
    <property type="term" value="P:secondary metabolite biosynthetic process"/>
    <property type="evidence" value="ECO:0007669"/>
    <property type="project" value="TreeGrafter"/>
</dbReference>
<evidence type="ECO:0000256" key="1">
    <source>
        <dbReference type="ARBA" id="ARBA00001957"/>
    </source>
</evidence>
<dbReference type="Pfam" id="PF13649">
    <property type="entry name" value="Methyltransf_25"/>
    <property type="match status" value="1"/>
</dbReference>
<dbReference type="InterPro" id="IPR000873">
    <property type="entry name" value="AMP-dep_synth/lig_dom"/>
</dbReference>
<dbReference type="InterPro" id="IPR023213">
    <property type="entry name" value="CAT-like_dom_sf"/>
</dbReference>
<sequence length="1414" mass="154589">MERLRQPRRGRLHRPARLPRRPAAEPARRLRPRTPPLPRGPARPLRTRRSAHRDARQARRIRTDRTRALQLVQLHLGHQEPPGAAAAQPSPRTPRKGRAVTTALTDFNRTDTDFPRTGYPELLAAQAARTPAAPALVHGGRVWTFEELETATNRLAHALIARGAGPGERIGLCYPRGADYVIGSLGILKTGSAIVALDPVNPDERLTAMIADAGPLLVLTPPETAARLPGDVARAEVATAGLDRPGTPVGVPTGPDTVSHLIYTSGSTGTPKAVLERHGALTNLVHWTARAYGVRPGDRASWMSTPGFAVQIMEWLPYLPLGAAVHIPEAGRAQTPEQIRDWLAAERITHTMLVAALAEPVWALDWPADTALRVLVTTAERVHSWPPTDTPFRVVMTYGTTETTNVLTCLDLGAGVDFTSQATPEAVRATRQVPVGVPIANMRVHLLDEHDRPVPDGEVGRLHVSGAGVAAGYHGRPDLTAAKFRTGVAVEGDPHPVLYDTGDLARRREDGAVELLGRSDAQVKIRGFRVELGEVETHVARVDGVAGAVVVVHERAADDRRLVAYVATDPGTDPGPAGIRAAVARTLPYYMVPSAVVVLPALPRLANGKVDRRALPEPPEPHDGVGTGYEPPRNEIEDGLVRLWAGAFRTEVVGIHDNFFDLGGHSLLAFQLIDEIRRRYGVELSLSDLSSRPTVAELGEIVVTRREGGRDGFGGLPAIVPDPAGRFAPFPLTESQQALWIGRGGLVDLGNVGCHGYFEWESERLDVPRFETAWRRLVERHDALRTRILPDGTQQVYEEVPDHDIPVTDLGGLDPDAREAELVVLRDRLSHQVLDADSWPLFDVRISLLGGGRARIHLCLDFLVADAWSYFQVLVPDLVAYYADPAAQLPALELTFRDYVLAVGNSLRDSELYRRSEWYWRDRLAGLPPAPELPERPADAPELPVRFERLSHVVPADLWNRVQERAGDRKITASGVLAAAYAEILGRASGQARFTVNFPLFNRLPLHPQVNSLLADTTTTLLLAVEQEATTFAGRAQALQRRLWADLEHRYFSGVQVLRELTRLRGSLAPAMPVVMTSLAGHPPNYEQNELGVPVYGISQTPQVSLDFQVFEKAGGLTFNWDHLPAVYPDGLIEGMFEEFVALVESLGEEDAWERHSPPPGEDTTAAEAVGERDTGDAWERYWAGIERTGRGGDVIWDADSGEEFTWLLAQAKRHFRDDMPVVDLGCGNGRYSRELAAHYPRVVGVDVSSSAIEHAAREAREAGVANVDHFAVDMTDATQAAALGEGPYNIFVRGVFHVLDDAARARLASVAGRLLGRDGVLIVHEPDYSGNSFGYLGFVGGKRGRAQDLVGPLEAAGVRHSHRFTRPELAAAFPADDWEVVHDQAVRLHAVDPESDSEALLLPGYYAVLRRRH</sequence>
<dbReference type="PROSITE" id="PS00455">
    <property type="entry name" value="AMP_BINDING"/>
    <property type="match status" value="1"/>
</dbReference>
<comment type="similarity">
    <text evidence="3">Belongs to the ATP-dependent AMP-binding enzyme family. MbtB subfamily.</text>
</comment>
<dbReference type="EMBL" id="VAWE01000001">
    <property type="protein sequence ID" value="TLQ47373.1"/>
    <property type="molecule type" value="Genomic_DNA"/>
</dbReference>
<organism evidence="11 12">
    <name type="scientific">Streptomyces marianii</name>
    <dbReference type="NCBI Taxonomy" id="1817406"/>
    <lineage>
        <taxon>Bacteria</taxon>
        <taxon>Bacillati</taxon>
        <taxon>Actinomycetota</taxon>
        <taxon>Actinomycetes</taxon>
        <taxon>Kitasatosporales</taxon>
        <taxon>Streptomycetaceae</taxon>
        <taxon>Streptomyces</taxon>
    </lineage>
</organism>
<dbReference type="Gene3D" id="3.30.559.10">
    <property type="entry name" value="Chloramphenicol acetyltransferase-like domain"/>
    <property type="match status" value="1"/>
</dbReference>
<dbReference type="GO" id="GO:0017000">
    <property type="term" value="P:antibiotic biosynthetic process"/>
    <property type="evidence" value="ECO:0007669"/>
    <property type="project" value="UniProtKB-ARBA"/>
</dbReference>
<evidence type="ECO:0000313" key="12">
    <source>
        <dbReference type="Proteomes" id="UP000305921"/>
    </source>
</evidence>
<dbReference type="InterPro" id="IPR057737">
    <property type="entry name" value="Condensation_MtbB-like"/>
</dbReference>
<feature type="domain" description="Carrier" evidence="10">
    <location>
        <begin position="631"/>
        <end position="706"/>
    </location>
</feature>
<proteinExistence type="inferred from homology"/>
<evidence type="ECO:0000256" key="7">
    <source>
        <dbReference type="ARBA" id="ARBA00022598"/>
    </source>
</evidence>
<evidence type="ECO:0000256" key="9">
    <source>
        <dbReference type="SAM" id="MobiDB-lite"/>
    </source>
</evidence>
<dbReference type="PANTHER" id="PTHR45527">
    <property type="entry name" value="NONRIBOSOMAL PEPTIDE SYNTHETASE"/>
    <property type="match status" value="1"/>
</dbReference>
<comment type="cofactor">
    <cofactor evidence="1">
        <name>pantetheine 4'-phosphate</name>
        <dbReference type="ChEBI" id="CHEBI:47942"/>
    </cofactor>
</comment>
<evidence type="ECO:0000256" key="2">
    <source>
        <dbReference type="ARBA" id="ARBA00005102"/>
    </source>
</evidence>
<dbReference type="CDD" id="cd05930">
    <property type="entry name" value="A_NRPS"/>
    <property type="match status" value="1"/>
</dbReference>
<dbReference type="CDD" id="cd02440">
    <property type="entry name" value="AdoMet_MTases"/>
    <property type="match status" value="1"/>
</dbReference>
<dbReference type="GO" id="GO:0005737">
    <property type="term" value="C:cytoplasm"/>
    <property type="evidence" value="ECO:0007669"/>
    <property type="project" value="TreeGrafter"/>
</dbReference>
<feature type="compositionally biased region" description="Basic and acidic residues" evidence="9">
    <location>
        <begin position="611"/>
        <end position="623"/>
    </location>
</feature>
<gene>
    <name evidence="11" type="ORF">FEF34_34460</name>
</gene>
<feature type="region of interest" description="Disordered" evidence="9">
    <location>
        <begin position="611"/>
        <end position="632"/>
    </location>
</feature>
<dbReference type="SMART" id="SM00823">
    <property type="entry name" value="PKS_PP"/>
    <property type="match status" value="1"/>
</dbReference>
<dbReference type="InterPro" id="IPR029063">
    <property type="entry name" value="SAM-dependent_MTases_sf"/>
</dbReference>
<keyword evidence="12" id="KW-1185">Reference proteome</keyword>
<comment type="caution">
    <text evidence="11">The sequence shown here is derived from an EMBL/GenBank/DDBJ whole genome shotgun (WGS) entry which is preliminary data.</text>
</comment>
<dbReference type="GO" id="GO:0031177">
    <property type="term" value="F:phosphopantetheine binding"/>
    <property type="evidence" value="ECO:0007669"/>
    <property type="project" value="InterPro"/>
</dbReference>
<dbReference type="PANTHER" id="PTHR45527:SF1">
    <property type="entry name" value="FATTY ACID SYNTHASE"/>
    <property type="match status" value="1"/>
</dbReference>
<evidence type="ECO:0000259" key="10">
    <source>
        <dbReference type="PROSITE" id="PS50075"/>
    </source>
</evidence>
<dbReference type="Gene3D" id="3.30.300.30">
    <property type="match status" value="1"/>
</dbReference>
<dbReference type="InterPro" id="IPR020806">
    <property type="entry name" value="PKS_PP-bd"/>
</dbReference>
<evidence type="ECO:0000256" key="8">
    <source>
        <dbReference type="ARBA" id="ARBA00033440"/>
    </source>
</evidence>
<keyword evidence="6" id="KW-0597">Phosphoprotein</keyword>
<comment type="pathway">
    <text evidence="2">Siderophore biosynthesis; mycobactin biosynthesis.</text>
</comment>
<dbReference type="FunFam" id="3.30.559.30:FF:000006">
    <property type="entry name" value="Yersiniabactin polyketide/non-ribosomal peptide synthetase"/>
    <property type="match status" value="1"/>
</dbReference>
<dbReference type="InterPro" id="IPR042099">
    <property type="entry name" value="ANL_N_sf"/>
</dbReference>
<dbReference type="Gene3D" id="3.40.50.150">
    <property type="entry name" value="Vaccinia Virus protein VP39"/>
    <property type="match status" value="1"/>
</dbReference>
<dbReference type="InterPro" id="IPR029058">
    <property type="entry name" value="AB_hydrolase_fold"/>
</dbReference>
<reference evidence="11 12" key="1">
    <citation type="submission" date="2019-05" db="EMBL/GenBank/DDBJ databases">
        <title>Streptomyces marianii sp. nov., a novel marine actinomycete from southern coast of India.</title>
        <authorList>
            <person name="Iniyan A.M."/>
            <person name="Wink J."/>
            <person name="Ramprasad E."/>
            <person name="Ramana C.V."/>
            <person name="Bunk B."/>
            <person name="Sproer C."/>
            <person name="Joseph F.-J.R.S."/>
            <person name="Vincent S.G.P."/>
        </authorList>
    </citation>
    <scope>NUCLEOTIDE SEQUENCE [LARGE SCALE GENOMIC DNA]</scope>
    <source>
        <strain evidence="11 12">ICN19</strain>
    </source>
</reference>
<dbReference type="Gene3D" id="3.30.559.30">
    <property type="entry name" value="Nonribosomal peptide synthetase, condensation domain"/>
    <property type="match status" value="1"/>
</dbReference>
<dbReference type="Pfam" id="PF00550">
    <property type="entry name" value="PP-binding"/>
    <property type="match status" value="1"/>
</dbReference>
<dbReference type="Pfam" id="PF00501">
    <property type="entry name" value="AMP-binding"/>
    <property type="match status" value="1"/>
</dbReference>
<evidence type="ECO:0000256" key="3">
    <source>
        <dbReference type="ARBA" id="ARBA00007380"/>
    </source>
</evidence>
<dbReference type="SUPFAM" id="SSF56801">
    <property type="entry name" value="Acetyl-CoA synthetase-like"/>
    <property type="match status" value="1"/>
</dbReference>
<feature type="compositionally biased region" description="Basic and acidic residues" evidence="9">
    <location>
        <begin position="52"/>
        <end position="67"/>
    </location>
</feature>
<dbReference type="Proteomes" id="UP000305921">
    <property type="component" value="Unassembled WGS sequence"/>
</dbReference>
<accession>A0A5R9EHP5</accession>
<name>A0A5R9EHP5_9ACTN</name>
<dbReference type="SUPFAM" id="SSF52777">
    <property type="entry name" value="CoA-dependent acyltransferases"/>
    <property type="match status" value="2"/>
</dbReference>
<dbReference type="InterPro" id="IPR009081">
    <property type="entry name" value="PP-bd_ACP"/>
</dbReference>
<dbReference type="Gene3D" id="3.40.50.12780">
    <property type="entry name" value="N-terminal domain of ligase-like"/>
    <property type="match status" value="1"/>
</dbReference>
<dbReference type="PROSITE" id="PS50075">
    <property type="entry name" value="CARRIER"/>
    <property type="match status" value="1"/>
</dbReference>